<evidence type="ECO:0000313" key="1">
    <source>
        <dbReference type="EMBL" id="RHN74765.1"/>
    </source>
</evidence>
<name>A0A396JEA6_MEDTR</name>
<sequence length="77" mass="8641">MVGRSAAAPEFFFCFFSKIFAPKQTSSLPLLKSKLIISETCTKNPRSTILASNKTSYKITKNTSNTTQEVERIKSYL</sequence>
<comment type="caution">
    <text evidence="1">The sequence shown here is derived from an EMBL/GenBank/DDBJ whole genome shotgun (WGS) entry which is preliminary data.</text>
</comment>
<organism evidence="1 2">
    <name type="scientific">Medicago truncatula</name>
    <name type="common">Barrel medic</name>
    <name type="synonym">Medicago tribuloides</name>
    <dbReference type="NCBI Taxonomy" id="3880"/>
    <lineage>
        <taxon>Eukaryota</taxon>
        <taxon>Viridiplantae</taxon>
        <taxon>Streptophyta</taxon>
        <taxon>Embryophyta</taxon>
        <taxon>Tracheophyta</taxon>
        <taxon>Spermatophyta</taxon>
        <taxon>Magnoliopsida</taxon>
        <taxon>eudicotyledons</taxon>
        <taxon>Gunneridae</taxon>
        <taxon>Pentapetalae</taxon>
        <taxon>rosids</taxon>
        <taxon>fabids</taxon>
        <taxon>Fabales</taxon>
        <taxon>Fabaceae</taxon>
        <taxon>Papilionoideae</taxon>
        <taxon>50 kb inversion clade</taxon>
        <taxon>NPAAA clade</taxon>
        <taxon>Hologalegina</taxon>
        <taxon>IRL clade</taxon>
        <taxon>Trifolieae</taxon>
        <taxon>Medicago</taxon>
    </lineage>
</organism>
<protein>
    <submittedName>
        <fullName evidence="1">Uncharacterized protein</fullName>
    </submittedName>
</protein>
<accession>A0A396JEA6</accession>
<dbReference type="AlphaFoldDB" id="A0A396JEA6"/>
<reference evidence="2" key="1">
    <citation type="journal article" date="2018" name="Nat. Plants">
        <title>Whole-genome landscape of Medicago truncatula symbiotic genes.</title>
        <authorList>
            <person name="Pecrix Y."/>
            <person name="Staton S.E."/>
            <person name="Sallet E."/>
            <person name="Lelandais-Briere C."/>
            <person name="Moreau S."/>
            <person name="Carrere S."/>
            <person name="Blein T."/>
            <person name="Jardinaud M.F."/>
            <person name="Latrasse D."/>
            <person name="Zouine M."/>
            <person name="Zahm M."/>
            <person name="Kreplak J."/>
            <person name="Mayjonade B."/>
            <person name="Satge C."/>
            <person name="Perez M."/>
            <person name="Cauet S."/>
            <person name="Marande W."/>
            <person name="Chantry-Darmon C."/>
            <person name="Lopez-Roques C."/>
            <person name="Bouchez O."/>
            <person name="Berard A."/>
            <person name="Debelle F."/>
            <person name="Munos S."/>
            <person name="Bendahmane A."/>
            <person name="Berges H."/>
            <person name="Niebel A."/>
            <person name="Buitink J."/>
            <person name="Frugier F."/>
            <person name="Benhamed M."/>
            <person name="Crespi M."/>
            <person name="Gouzy J."/>
            <person name="Gamas P."/>
        </authorList>
    </citation>
    <scope>NUCLEOTIDE SEQUENCE [LARGE SCALE GENOMIC DNA]</scope>
    <source>
        <strain evidence="2">cv. Jemalong A17</strain>
    </source>
</reference>
<gene>
    <name evidence="1" type="ORF">MtrunA17_Chr2g0313881</name>
</gene>
<dbReference type="Proteomes" id="UP000265566">
    <property type="component" value="Chromosome 2"/>
</dbReference>
<dbReference type="EMBL" id="PSQE01000002">
    <property type="protein sequence ID" value="RHN74765.1"/>
    <property type="molecule type" value="Genomic_DNA"/>
</dbReference>
<proteinExistence type="predicted"/>
<dbReference type="Gramene" id="rna10878">
    <property type="protein sequence ID" value="RHN74765.1"/>
    <property type="gene ID" value="gene10878"/>
</dbReference>
<evidence type="ECO:0000313" key="2">
    <source>
        <dbReference type="Proteomes" id="UP000265566"/>
    </source>
</evidence>